<dbReference type="AlphaFoldDB" id="W2IAI6"/>
<organism evidence="2">
    <name type="scientific">Phytophthora nicotianae</name>
    <name type="common">Potato buckeye rot agent</name>
    <name type="synonym">Phytophthora parasitica</name>
    <dbReference type="NCBI Taxonomy" id="4792"/>
    <lineage>
        <taxon>Eukaryota</taxon>
        <taxon>Sar</taxon>
        <taxon>Stramenopiles</taxon>
        <taxon>Oomycota</taxon>
        <taxon>Peronosporomycetes</taxon>
        <taxon>Peronosporales</taxon>
        <taxon>Peronosporaceae</taxon>
        <taxon>Phytophthora</taxon>
    </lineage>
</organism>
<evidence type="ECO:0000313" key="1">
    <source>
        <dbReference type="EMBL" id="ETK77055.1"/>
    </source>
</evidence>
<evidence type="ECO:0000313" key="3">
    <source>
        <dbReference type="EMBL" id="ETM36940.1"/>
    </source>
</evidence>
<name>W2IAI6_PHYNI</name>
<gene>
    <name evidence="3" type="ORF">L914_16460</name>
    <name evidence="1" type="ORF">L915_16627</name>
    <name evidence="2" type="ORF">L916_16531</name>
</gene>
<dbReference type="EMBL" id="KI688499">
    <property type="protein sequence ID" value="ETK77055.1"/>
    <property type="molecule type" value="Genomic_DNA"/>
</dbReference>
<dbReference type="Proteomes" id="UP000053864">
    <property type="component" value="Unassembled WGS sequence"/>
</dbReference>
<dbReference type="Proteomes" id="UP000053236">
    <property type="component" value="Unassembled WGS sequence"/>
</dbReference>
<dbReference type="Proteomes" id="UP000054532">
    <property type="component" value="Unassembled WGS sequence"/>
</dbReference>
<reference evidence="1" key="1">
    <citation type="submission" date="2013-11" db="EMBL/GenBank/DDBJ databases">
        <title>The Genome Sequence of Phytophthora parasitica CJ02B3.</title>
        <authorList>
            <consortium name="The Broad Institute Genomics Platform"/>
            <person name="Russ C."/>
            <person name="Tyler B."/>
            <person name="Panabieres F."/>
            <person name="Shan W."/>
            <person name="Tripathy S."/>
            <person name="Grunwald N."/>
            <person name="Machado M."/>
            <person name="Johnson C.S."/>
            <person name="Arredondo F."/>
            <person name="Hong C."/>
            <person name="Coffey M."/>
            <person name="Young S.K."/>
            <person name="Zeng Q."/>
            <person name="Gargeya S."/>
            <person name="Fitzgerald M."/>
            <person name="Abouelleil A."/>
            <person name="Alvarado L."/>
            <person name="Chapman S.B."/>
            <person name="Gainer-Dewar J."/>
            <person name="Goldberg J."/>
            <person name="Griggs A."/>
            <person name="Gujja S."/>
            <person name="Hansen M."/>
            <person name="Howarth C."/>
            <person name="Imamovic A."/>
            <person name="Ireland A."/>
            <person name="Larimer J."/>
            <person name="McCowan C."/>
            <person name="Murphy C."/>
            <person name="Pearson M."/>
            <person name="Poon T.W."/>
            <person name="Priest M."/>
            <person name="Roberts A."/>
            <person name="Saif S."/>
            <person name="Shea T."/>
            <person name="Sykes S."/>
            <person name="Wortman J."/>
            <person name="Nusbaum C."/>
            <person name="Birren B."/>
        </authorList>
    </citation>
    <scope>NUCLEOTIDE SEQUENCE [LARGE SCALE GENOMIC DNA]</scope>
    <source>
        <strain evidence="1">CJ02B3</strain>
    </source>
</reference>
<reference evidence="3" key="3">
    <citation type="submission" date="2013-11" db="EMBL/GenBank/DDBJ databases">
        <title>The Genome Sequence of Phytophthora parasitica IAC_01/95.</title>
        <authorList>
            <consortium name="The Broad Institute Genomics Platform"/>
            <person name="Russ C."/>
            <person name="Tyler B."/>
            <person name="Panabieres F."/>
            <person name="Shan W."/>
            <person name="Tripathy S."/>
            <person name="Grunwald N."/>
            <person name="Machado M."/>
            <person name="Johnson C.S."/>
            <person name="Arredondo F."/>
            <person name="Hong C."/>
            <person name="Coffey M."/>
            <person name="Young S.K."/>
            <person name="Zeng Q."/>
            <person name="Gargeya S."/>
            <person name="Fitzgerald M."/>
            <person name="Abouelleil A."/>
            <person name="Alvarado L."/>
            <person name="Chapman S.B."/>
            <person name="Gainer-Dewar J."/>
            <person name="Goldberg J."/>
            <person name="Griggs A."/>
            <person name="Gujja S."/>
            <person name="Hansen M."/>
            <person name="Howarth C."/>
            <person name="Imamovic A."/>
            <person name="Ireland A."/>
            <person name="Larimer J."/>
            <person name="McCowan C."/>
            <person name="Murphy C."/>
            <person name="Pearson M."/>
            <person name="Poon T.W."/>
            <person name="Priest M."/>
            <person name="Roberts A."/>
            <person name="Saif S."/>
            <person name="Shea T."/>
            <person name="Sykes S."/>
            <person name="Wortman J."/>
            <person name="Nusbaum C."/>
            <person name="Birren B."/>
        </authorList>
    </citation>
    <scope>NUCLEOTIDE SEQUENCE [LARGE SCALE GENOMIC DNA]</scope>
    <source>
        <strain evidence="3">IAC_01/95</strain>
    </source>
</reference>
<evidence type="ECO:0000313" key="2">
    <source>
        <dbReference type="EMBL" id="ETL30492.1"/>
    </source>
</evidence>
<accession>W2IAI6</accession>
<dbReference type="EMBL" id="KI675280">
    <property type="protein sequence ID" value="ETL30492.1"/>
    <property type="molecule type" value="Genomic_DNA"/>
</dbReference>
<dbReference type="EMBL" id="KI695225">
    <property type="protein sequence ID" value="ETM36940.1"/>
    <property type="molecule type" value="Genomic_DNA"/>
</dbReference>
<sequence>MADIQQMQVEMEVLIMYSGQYTLDSAELPSVGNKCKSQTLFIPTA</sequence>
<reference evidence="2" key="2">
    <citation type="submission" date="2013-11" db="EMBL/GenBank/DDBJ databases">
        <title>The Genome Sequence of Phytophthora parasitica CJ05E6.</title>
        <authorList>
            <consortium name="The Broad Institute Genomics Platform"/>
            <person name="Russ C."/>
            <person name="Tyler B."/>
            <person name="Panabieres F."/>
            <person name="Shan W."/>
            <person name="Tripathy S."/>
            <person name="Grunwald N."/>
            <person name="Machado M."/>
            <person name="Johnson C.S."/>
            <person name="Arredondo F."/>
            <person name="Hong C."/>
            <person name="Coffey M."/>
            <person name="Young S.K."/>
            <person name="Zeng Q."/>
            <person name="Gargeya S."/>
            <person name="Fitzgerald M."/>
            <person name="Abouelleil A."/>
            <person name="Alvarado L."/>
            <person name="Chapman S.B."/>
            <person name="Gainer-Dewar J."/>
            <person name="Goldberg J."/>
            <person name="Griggs A."/>
            <person name="Gujja S."/>
            <person name="Hansen M."/>
            <person name="Howarth C."/>
            <person name="Imamovic A."/>
            <person name="Ireland A."/>
            <person name="Larimer J."/>
            <person name="McCowan C."/>
            <person name="Murphy C."/>
            <person name="Pearson M."/>
            <person name="Poon T.W."/>
            <person name="Priest M."/>
            <person name="Roberts A."/>
            <person name="Saif S."/>
            <person name="Shea T."/>
            <person name="Sykes S."/>
            <person name="Wortman J."/>
            <person name="Nusbaum C."/>
            <person name="Birren B."/>
        </authorList>
    </citation>
    <scope>NUCLEOTIDE SEQUENCE [LARGE SCALE GENOMIC DNA]</scope>
    <source>
        <strain evidence="2">CJ05E6</strain>
    </source>
</reference>
<protein>
    <submittedName>
        <fullName evidence="2">Uncharacterized protein</fullName>
    </submittedName>
</protein>
<proteinExistence type="predicted"/>